<protein>
    <submittedName>
        <fullName evidence="2">Uncharacterized protein</fullName>
    </submittedName>
</protein>
<name>A0A923MLM4_9FIRM</name>
<feature type="signal peptide" evidence="1">
    <location>
        <begin position="1"/>
        <end position="30"/>
    </location>
</feature>
<comment type="caution">
    <text evidence="2">The sequence shown here is derived from an EMBL/GenBank/DDBJ whole genome shotgun (WGS) entry which is preliminary data.</text>
</comment>
<reference evidence="2" key="1">
    <citation type="submission" date="2020-08" db="EMBL/GenBank/DDBJ databases">
        <title>Genome public.</title>
        <authorList>
            <person name="Liu C."/>
            <person name="Sun Q."/>
        </authorList>
    </citation>
    <scope>NUCLEOTIDE SEQUENCE</scope>
    <source>
        <strain evidence="2">BX15</strain>
    </source>
</reference>
<proteinExistence type="predicted"/>
<dbReference type="Proteomes" id="UP000620327">
    <property type="component" value="Unassembled WGS sequence"/>
</dbReference>
<gene>
    <name evidence="2" type="ORF">H8Z83_16975</name>
</gene>
<dbReference type="AlphaFoldDB" id="A0A923MLM4"/>
<accession>A0A923MLM4</accession>
<organism evidence="2 3">
    <name type="scientific">Dysosmobacter segnis</name>
    <dbReference type="NCBI Taxonomy" id="2763042"/>
    <lineage>
        <taxon>Bacteria</taxon>
        <taxon>Bacillati</taxon>
        <taxon>Bacillota</taxon>
        <taxon>Clostridia</taxon>
        <taxon>Eubacteriales</taxon>
        <taxon>Oscillospiraceae</taxon>
        <taxon>Dysosmobacter</taxon>
    </lineage>
</organism>
<keyword evidence="1" id="KW-0732">Signal</keyword>
<sequence>MVIYPKNEQYAARIFRAACLLVRTVCPARAAPFPGQGPLAENWQDIGPSATVLQTAAWEEKVQKAYFETFTIIQTLLFLPGMLD</sequence>
<feature type="chain" id="PRO_5037825300" evidence="1">
    <location>
        <begin position="31"/>
        <end position="84"/>
    </location>
</feature>
<dbReference type="RefSeq" id="WP_187016154.1">
    <property type="nucleotide sequence ID" value="NZ_JACOQI010000026.1"/>
</dbReference>
<dbReference type="EMBL" id="JACOQI010000026">
    <property type="protein sequence ID" value="MBC5771986.1"/>
    <property type="molecule type" value="Genomic_DNA"/>
</dbReference>
<evidence type="ECO:0000313" key="3">
    <source>
        <dbReference type="Proteomes" id="UP000620327"/>
    </source>
</evidence>
<keyword evidence="3" id="KW-1185">Reference proteome</keyword>
<evidence type="ECO:0000313" key="2">
    <source>
        <dbReference type="EMBL" id="MBC5771986.1"/>
    </source>
</evidence>
<evidence type="ECO:0000256" key="1">
    <source>
        <dbReference type="SAM" id="SignalP"/>
    </source>
</evidence>